<dbReference type="EC" id="2.7.7.87" evidence="3"/>
<keyword evidence="14" id="KW-1185">Reference proteome</keyword>
<dbReference type="GO" id="GO:0008033">
    <property type="term" value="P:tRNA processing"/>
    <property type="evidence" value="ECO:0007669"/>
    <property type="project" value="UniProtKB-KW"/>
</dbReference>
<evidence type="ECO:0000313" key="13">
    <source>
        <dbReference type="EMBL" id="OKL47251.1"/>
    </source>
</evidence>
<dbReference type="PANTHER" id="PTHR17490">
    <property type="entry name" value="SUA5"/>
    <property type="match status" value="1"/>
</dbReference>
<feature type="domain" description="YrdC-like" evidence="12">
    <location>
        <begin position="13"/>
        <end position="198"/>
    </location>
</feature>
<proteinExistence type="inferred from homology"/>
<dbReference type="NCBIfam" id="TIGR00057">
    <property type="entry name" value="L-threonylcarbamoyladenylate synthase"/>
    <property type="match status" value="1"/>
</dbReference>
<keyword evidence="7" id="KW-0548">Nucleotidyltransferase</keyword>
<sequence>MNTKNRMTMPLAADAMQELKKAVAEYQLIVVPTDTVYGIGVKPTDPDAITKLLAAKGRDRQMPPPVVGASLTDLQAFCAPVKYDLEALAETFWPGALTLILPTAEGFTLDLSTNNRTIAIRVPGHEGLLSVLQQTGPLALTSANLTGKPPATTCAQAIEYFGSKVSFYLEDDTEGSGTASTILDLTQDTPTILRAGGVGASELSDCLGTQVAGR</sequence>
<dbReference type="PROSITE" id="PS51163">
    <property type="entry name" value="YRDC"/>
    <property type="match status" value="1"/>
</dbReference>
<dbReference type="STRING" id="1921764.BSR28_07850"/>
<evidence type="ECO:0000256" key="3">
    <source>
        <dbReference type="ARBA" id="ARBA00012584"/>
    </source>
</evidence>
<keyword evidence="4" id="KW-0963">Cytoplasm</keyword>
<evidence type="ECO:0000256" key="2">
    <source>
        <dbReference type="ARBA" id="ARBA00007663"/>
    </source>
</evidence>
<dbReference type="GO" id="GO:0000049">
    <property type="term" value="F:tRNA binding"/>
    <property type="evidence" value="ECO:0007669"/>
    <property type="project" value="TreeGrafter"/>
</dbReference>
<comment type="catalytic activity">
    <reaction evidence="11">
        <text>L-threonine + hydrogencarbonate + ATP = L-threonylcarbamoyladenylate + diphosphate + H2O</text>
        <dbReference type="Rhea" id="RHEA:36407"/>
        <dbReference type="ChEBI" id="CHEBI:15377"/>
        <dbReference type="ChEBI" id="CHEBI:17544"/>
        <dbReference type="ChEBI" id="CHEBI:30616"/>
        <dbReference type="ChEBI" id="CHEBI:33019"/>
        <dbReference type="ChEBI" id="CHEBI:57926"/>
        <dbReference type="ChEBI" id="CHEBI:73682"/>
        <dbReference type="EC" id="2.7.7.87"/>
    </reaction>
</comment>
<dbReference type="InterPro" id="IPR050156">
    <property type="entry name" value="TC-AMP_synthase_SUA5"/>
</dbReference>
<dbReference type="Proteomes" id="UP000186785">
    <property type="component" value="Unassembled WGS sequence"/>
</dbReference>
<dbReference type="GO" id="GO:0003725">
    <property type="term" value="F:double-stranded RNA binding"/>
    <property type="evidence" value="ECO:0007669"/>
    <property type="project" value="InterPro"/>
</dbReference>
<dbReference type="Pfam" id="PF01300">
    <property type="entry name" value="Sua5_yciO_yrdC"/>
    <property type="match status" value="1"/>
</dbReference>
<evidence type="ECO:0000256" key="11">
    <source>
        <dbReference type="ARBA" id="ARBA00048366"/>
    </source>
</evidence>
<dbReference type="GO" id="GO:0006450">
    <property type="term" value="P:regulation of translational fidelity"/>
    <property type="evidence" value="ECO:0007669"/>
    <property type="project" value="TreeGrafter"/>
</dbReference>
<comment type="caution">
    <text evidence="13">The sequence shown here is derived from an EMBL/GenBank/DDBJ whole genome shotgun (WGS) entry which is preliminary data.</text>
</comment>
<dbReference type="PANTHER" id="PTHR17490:SF16">
    <property type="entry name" value="THREONYLCARBAMOYL-AMP SYNTHASE"/>
    <property type="match status" value="1"/>
</dbReference>
<evidence type="ECO:0000256" key="9">
    <source>
        <dbReference type="ARBA" id="ARBA00022840"/>
    </source>
</evidence>
<evidence type="ECO:0000313" key="14">
    <source>
        <dbReference type="Proteomes" id="UP000186785"/>
    </source>
</evidence>
<dbReference type="AlphaFoldDB" id="A0A1Q5PKW5"/>
<reference evidence="13 14" key="1">
    <citation type="submission" date="2016-11" db="EMBL/GenBank/DDBJ databases">
        <title>Actinomyces gypaetusis sp. nov. isolated from the vulture Gypaetus barbatus in Qinghai Tibet Plateau China.</title>
        <authorList>
            <person name="Meng X."/>
        </authorList>
    </citation>
    <scope>NUCLEOTIDE SEQUENCE [LARGE SCALE GENOMIC DNA]</scope>
    <source>
        <strain evidence="13 14">VUL4_2</strain>
    </source>
</reference>
<name>A0A1Q5PKW5_9ACTO</name>
<dbReference type="OrthoDB" id="9814580at2"/>
<dbReference type="InterPro" id="IPR017945">
    <property type="entry name" value="DHBP_synth_RibB-like_a/b_dom"/>
</dbReference>
<accession>A0A1Q5PKW5</accession>
<dbReference type="GO" id="GO:0005524">
    <property type="term" value="F:ATP binding"/>
    <property type="evidence" value="ECO:0007669"/>
    <property type="project" value="UniProtKB-KW"/>
</dbReference>
<evidence type="ECO:0000256" key="10">
    <source>
        <dbReference type="ARBA" id="ARBA00029774"/>
    </source>
</evidence>
<dbReference type="Gene3D" id="3.90.870.10">
    <property type="entry name" value="DHBP synthase"/>
    <property type="match status" value="1"/>
</dbReference>
<dbReference type="GO" id="GO:0005737">
    <property type="term" value="C:cytoplasm"/>
    <property type="evidence" value="ECO:0007669"/>
    <property type="project" value="UniProtKB-SubCell"/>
</dbReference>
<protein>
    <recommendedName>
        <fullName evidence="10">L-threonylcarbamoyladenylate synthase</fullName>
        <ecNumber evidence="3">2.7.7.87</ecNumber>
    </recommendedName>
    <alternativeName>
        <fullName evidence="10">L-threonylcarbamoyladenylate synthase</fullName>
    </alternativeName>
</protein>
<dbReference type="EMBL" id="MQSV01000004">
    <property type="protein sequence ID" value="OKL47251.1"/>
    <property type="molecule type" value="Genomic_DNA"/>
</dbReference>
<evidence type="ECO:0000256" key="1">
    <source>
        <dbReference type="ARBA" id="ARBA00004496"/>
    </source>
</evidence>
<gene>
    <name evidence="13" type="ORF">BSR29_06430</name>
</gene>
<dbReference type="GO" id="GO:0061710">
    <property type="term" value="F:L-threonylcarbamoyladenylate synthase"/>
    <property type="evidence" value="ECO:0007669"/>
    <property type="project" value="UniProtKB-EC"/>
</dbReference>
<evidence type="ECO:0000256" key="7">
    <source>
        <dbReference type="ARBA" id="ARBA00022695"/>
    </source>
</evidence>
<evidence type="ECO:0000256" key="8">
    <source>
        <dbReference type="ARBA" id="ARBA00022741"/>
    </source>
</evidence>
<keyword evidence="9" id="KW-0067">ATP-binding</keyword>
<keyword evidence="5" id="KW-0808">Transferase</keyword>
<comment type="similarity">
    <text evidence="2">Belongs to the SUA5 family.</text>
</comment>
<evidence type="ECO:0000256" key="6">
    <source>
        <dbReference type="ARBA" id="ARBA00022694"/>
    </source>
</evidence>
<organism evidence="13 14">
    <name type="scientific">Boudabousia liubingyangii</name>
    <dbReference type="NCBI Taxonomy" id="1921764"/>
    <lineage>
        <taxon>Bacteria</taxon>
        <taxon>Bacillati</taxon>
        <taxon>Actinomycetota</taxon>
        <taxon>Actinomycetes</taxon>
        <taxon>Actinomycetales</taxon>
        <taxon>Actinomycetaceae</taxon>
        <taxon>Boudabousia</taxon>
    </lineage>
</organism>
<evidence type="ECO:0000259" key="12">
    <source>
        <dbReference type="PROSITE" id="PS51163"/>
    </source>
</evidence>
<comment type="subcellular location">
    <subcellularLocation>
        <location evidence="1">Cytoplasm</location>
    </subcellularLocation>
</comment>
<evidence type="ECO:0000256" key="4">
    <source>
        <dbReference type="ARBA" id="ARBA00022490"/>
    </source>
</evidence>
<keyword evidence="8" id="KW-0547">Nucleotide-binding</keyword>
<evidence type="ECO:0000256" key="5">
    <source>
        <dbReference type="ARBA" id="ARBA00022679"/>
    </source>
</evidence>
<dbReference type="InterPro" id="IPR006070">
    <property type="entry name" value="Sua5-like_dom"/>
</dbReference>
<dbReference type="SUPFAM" id="SSF55821">
    <property type="entry name" value="YrdC/RibB"/>
    <property type="match status" value="1"/>
</dbReference>
<dbReference type="RefSeq" id="WP_073709484.1">
    <property type="nucleotide sequence ID" value="NZ_MQSU01000004.1"/>
</dbReference>
<keyword evidence="6" id="KW-0819">tRNA processing</keyword>